<name>A0A285VHL1_9ACTN</name>
<dbReference type="RefSeq" id="WP_097197219.1">
    <property type="nucleotide sequence ID" value="NZ_OBQI01000009.1"/>
</dbReference>
<organism evidence="1 2">
    <name type="scientific">Blastococcus aggregatus</name>
    <dbReference type="NCBI Taxonomy" id="38502"/>
    <lineage>
        <taxon>Bacteria</taxon>
        <taxon>Bacillati</taxon>
        <taxon>Actinomycetota</taxon>
        <taxon>Actinomycetes</taxon>
        <taxon>Geodermatophilales</taxon>
        <taxon>Geodermatophilaceae</taxon>
        <taxon>Blastococcus</taxon>
    </lineage>
</organism>
<dbReference type="AlphaFoldDB" id="A0A285VHL1"/>
<dbReference type="Proteomes" id="UP000219435">
    <property type="component" value="Unassembled WGS sequence"/>
</dbReference>
<protein>
    <submittedName>
        <fullName evidence="1">Uncharacterized protein</fullName>
    </submittedName>
</protein>
<evidence type="ECO:0000313" key="1">
    <source>
        <dbReference type="EMBL" id="SOC53565.1"/>
    </source>
</evidence>
<reference evidence="2" key="1">
    <citation type="submission" date="2017-08" db="EMBL/GenBank/DDBJ databases">
        <authorList>
            <person name="Varghese N."/>
            <person name="Submissions S."/>
        </authorList>
    </citation>
    <scope>NUCLEOTIDE SEQUENCE [LARGE SCALE GENOMIC DNA]</scope>
    <source>
        <strain evidence="2">DSM 4725</strain>
    </source>
</reference>
<evidence type="ECO:0000313" key="2">
    <source>
        <dbReference type="Proteomes" id="UP000219435"/>
    </source>
</evidence>
<accession>A0A285VHL1</accession>
<keyword evidence="2" id="KW-1185">Reference proteome</keyword>
<sequence length="73" mass="8471">MPKNCSGVLPLRLRAVVLLVAMEDLKLKPYGNPAQRLAFEQKRIGNYRRILDRLHGRRLIKYIATSRRAVLSR</sequence>
<dbReference type="EMBL" id="OBQI01000009">
    <property type="protein sequence ID" value="SOC53565.1"/>
    <property type="molecule type" value="Genomic_DNA"/>
</dbReference>
<gene>
    <name evidence="1" type="ORF">SAMN05660748_4498</name>
</gene>
<proteinExistence type="predicted"/>